<dbReference type="InterPro" id="IPR012341">
    <property type="entry name" value="6hp_glycosidase-like_sf"/>
</dbReference>
<dbReference type="RefSeq" id="WP_207647882.1">
    <property type="nucleotide sequence ID" value="NZ_FMUS01000006.1"/>
</dbReference>
<dbReference type="InterPro" id="IPR008928">
    <property type="entry name" value="6-hairpin_glycosidase_sf"/>
</dbReference>
<sequence>MDIQKYVDNYLKNFKRYREKWNYEDGCVFIGALNLYKTTGEDKYLSFILNQLDQLVSVEGQPLNYQADEYNIDNINSGKVLFDALETTGDDKYKKALNLLREQLKKHPRNNEKSFWHKQIYPNQVWLDGLYMAMPFYAKYEKTFNNKEGYEDIHQQFLNVRKRIWDAEKQLYYHGYDESRKEKWCNKESGLSENFWVRAMGWFVMAMVDTLEIIEENSDFKRDIQSMLIEAIEGLLRYQDASGMWYQVIDEGNREGNYLETSGTLMIAYSILKGVRLGYLPLELREYGVKAFNGTVKLYLNTETMELDGICGVAGLGNVPYRDGSYEYYISEKPVINDHKGVGAFLMTYSEILKLS</sequence>
<gene>
    <name evidence="2" type="ORF">SAMN03080606_01299</name>
</gene>
<dbReference type="InterPro" id="IPR052043">
    <property type="entry name" value="PolySaccharide_Degr_Enz"/>
</dbReference>
<keyword evidence="1 2" id="KW-0378">Hydrolase</keyword>
<dbReference type="STRING" id="1120976.SAMN03080606_01299"/>
<dbReference type="SUPFAM" id="SSF48208">
    <property type="entry name" value="Six-hairpin glycosidases"/>
    <property type="match status" value="1"/>
</dbReference>
<dbReference type="PANTHER" id="PTHR33886:SF8">
    <property type="entry name" value="UNSATURATED RHAMNOGALACTURONAN HYDROLASE (EUROFUNG)"/>
    <property type="match status" value="1"/>
</dbReference>
<dbReference type="AlphaFoldDB" id="A0A1G5F0X0"/>
<accession>A0A1G5F0X0</accession>
<dbReference type="GO" id="GO:0005975">
    <property type="term" value="P:carbohydrate metabolic process"/>
    <property type="evidence" value="ECO:0007669"/>
    <property type="project" value="InterPro"/>
</dbReference>
<dbReference type="PANTHER" id="PTHR33886">
    <property type="entry name" value="UNSATURATED RHAMNOGALACTURONAN HYDROLASE (EUROFUNG)"/>
    <property type="match status" value="1"/>
</dbReference>
<evidence type="ECO:0000313" key="2">
    <source>
        <dbReference type="EMBL" id="SCY32857.1"/>
    </source>
</evidence>
<dbReference type="GO" id="GO:0016787">
    <property type="term" value="F:hydrolase activity"/>
    <property type="evidence" value="ECO:0007669"/>
    <property type="project" value="UniProtKB-KW"/>
</dbReference>
<keyword evidence="3" id="KW-1185">Reference proteome</keyword>
<dbReference type="InterPro" id="IPR010905">
    <property type="entry name" value="Glyco_hydro_88"/>
</dbReference>
<name>A0A1G5F0X0_9FIRM</name>
<dbReference type="Gene3D" id="1.50.10.10">
    <property type="match status" value="1"/>
</dbReference>
<protein>
    <submittedName>
        <fullName evidence="2">Unsaturated rhamnogalacturonyl hydrolase</fullName>
    </submittedName>
</protein>
<dbReference type="Proteomes" id="UP000198636">
    <property type="component" value="Unassembled WGS sequence"/>
</dbReference>
<reference evidence="2 3" key="1">
    <citation type="submission" date="2016-10" db="EMBL/GenBank/DDBJ databases">
        <authorList>
            <person name="de Groot N.N."/>
        </authorList>
    </citation>
    <scope>NUCLEOTIDE SEQUENCE [LARGE SCALE GENOMIC DNA]</scope>
    <source>
        <strain evidence="2 3">DSM 18978</strain>
    </source>
</reference>
<proteinExistence type="predicted"/>
<evidence type="ECO:0000313" key="3">
    <source>
        <dbReference type="Proteomes" id="UP000198636"/>
    </source>
</evidence>
<evidence type="ECO:0000256" key="1">
    <source>
        <dbReference type="ARBA" id="ARBA00022801"/>
    </source>
</evidence>
<dbReference type="EMBL" id="FMUS01000006">
    <property type="protein sequence ID" value="SCY32857.1"/>
    <property type="molecule type" value="Genomic_DNA"/>
</dbReference>
<dbReference type="Pfam" id="PF07470">
    <property type="entry name" value="Glyco_hydro_88"/>
    <property type="match status" value="1"/>
</dbReference>
<organism evidence="2 3">
    <name type="scientific">Alkaliphilus peptidifermentans DSM 18978</name>
    <dbReference type="NCBI Taxonomy" id="1120976"/>
    <lineage>
        <taxon>Bacteria</taxon>
        <taxon>Bacillati</taxon>
        <taxon>Bacillota</taxon>
        <taxon>Clostridia</taxon>
        <taxon>Peptostreptococcales</taxon>
        <taxon>Natronincolaceae</taxon>
        <taxon>Alkaliphilus</taxon>
    </lineage>
</organism>